<accession>A0A7X2D5P5</accession>
<dbReference type="PANTHER" id="PTHR35177:SF2">
    <property type="entry name" value="HYDROGENASE MATURATION FACTOR HYBG"/>
    <property type="match status" value="1"/>
</dbReference>
<dbReference type="EMBL" id="WIVE01000043">
    <property type="protein sequence ID" value="MQX37450.1"/>
    <property type="molecule type" value="Genomic_DNA"/>
</dbReference>
<dbReference type="RefSeq" id="WP_153344939.1">
    <property type="nucleotide sequence ID" value="NZ_WIVE01000043.1"/>
</dbReference>
<dbReference type="NCBIfam" id="TIGR00074">
    <property type="entry name" value="hypC_hupF"/>
    <property type="match status" value="1"/>
</dbReference>
<evidence type="ECO:0000313" key="3">
    <source>
        <dbReference type="Proteomes" id="UP000434582"/>
    </source>
</evidence>
<proteinExistence type="inferred from homology"/>
<keyword evidence="3" id="KW-1185">Reference proteome</keyword>
<gene>
    <name evidence="2" type="primary">hypC</name>
    <name evidence="2" type="ORF">GHC57_13065</name>
</gene>
<reference evidence="2 3" key="1">
    <citation type="submission" date="2019-10" db="EMBL/GenBank/DDBJ databases">
        <title>Draft whole-genome sequence of the purple nonsulfur photosynthetic bacterium Roseospira navarrensis DSM 15114.</title>
        <authorList>
            <person name="Kyndt J.A."/>
            <person name="Meyer T.E."/>
        </authorList>
    </citation>
    <scope>NUCLEOTIDE SEQUENCE [LARGE SCALE GENOMIC DNA]</scope>
    <source>
        <strain evidence="2 3">DSM 15114</strain>
    </source>
</reference>
<comment type="similarity">
    <text evidence="1">Belongs to the HupF/HypC family.</text>
</comment>
<organism evidence="2 3">
    <name type="scientific">Roseospira navarrensis</name>
    <dbReference type="NCBI Taxonomy" id="140058"/>
    <lineage>
        <taxon>Bacteria</taxon>
        <taxon>Pseudomonadati</taxon>
        <taxon>Pseudomonadota</taxon>
        <taxon>Alphaproteobacteria</taxon>
        <taxon>Rhodospirillales</taxon>
        <taxon>Rhodospirillaceae</taxon>
        <taxon>Roseospira</taxon>
    </lineage>
</organism>
<dbReference type="GO" id="GO:0005506">
    <property type="term" value="F:iron ion binding"/>
    <property type="evidence" value="ECO:0007669"/>
    <property type="project" value="TreeGrafter"/>
</dbReference>
<dbReference type="InterPro" id="IPR001109">
    <property type="entry name" value="Hydrogenase_HupF/HypC"/>
</dbReference>
<evidence type="ECO:0000256" key="1">
    <source>
        <dbReference type="ARBA" id="ARBA00006018"/>
    </source>
</evidence>
<comment type="caution">
    <text evidence="2">The sequence shown here is derived from an EMBL/GenBank/DDBJ whole genome shotgun (WGS) entry which is preliminary data.</text>
</comment>
<dbReference type="PRINTS" id="PR00445">
    <property type="entry name" value="HUPFHYPC"/>
</dbReference>
<protein>
    <submittedName>
        <fullName evidence="2">HypC/HybG/HupF family hydrogenase formation chaperone</fullName>
    </submittedName>
</protein>
<dbReference type="InterPro" id="IPR019812">
    <property type="entry name" value="Hydgase_assmbl_chp_CS"/>
</dbReference>
<evidence type="ECO:0000313" key="2">
    <source>
        <dbReference type="EMBL" id="MQX37450.1"/>
    </source>
</evidence>
<dbReference type="Pfam" id="PF01455">
    <property type="entry name" value="HupF_HypC"/>
    <property type="match status" value="1"/>
</dbReference>
<dbReference type="OrthoDB" id="9806017at2"/>
<dbReference type="PANTHER" id="PTHR35177">
    <property type="entry name" value="HYDROGENASE MATURATION FACTOR HYBG"/>
    <property type="match status" value="1"/>
</dbReference>
<dbReference type="PROSITE" id="PS01097">
    <property type="entry name" value="HUPF_HYPC"/>
    <property type="match status" value="1"/>
</dbReference>
<dbReference type="GO" id="GO:0051604">
    <property type="term" value="P:protein maturation"/>
    <property type="evidence" value="ECO:0007669"/>
    <property type="project" value="TreeGrafter"/>
</dbReference>
<dbReference type="GO" id="GO:1902670">
    <property type="term" value="F:carbon dioxide binding"/>
    <property type="evidence" value="ECO:0007669"/>
    <property type="project" value="TreeGrafter"/>
</dbReference>
<name>A0A7X2D5P5_9PROT</name>
<dbReference type="AlphaFoldDB" id="A0A7X2D5P5"/>
<sequence length="101" mass="10957">MCLGLPMRILETHGTVALCAGRDTARAVSLALVDDPPVGSWVLVHRDTAFQTLTDEEAAQIDRALDAVMEVRAGGAVDHLFADLVDREPELPAHLRRETLS</sequence>
<dbReference type="Proteomes" id="UP000434582">
    <property type="component" value="Unassembled WGS sequence"/>
</dbReference>
<dbReference type="Gene3D" id="2.30.30.140">
    <property type="match status" value="1"/>
</dbReference>
<dbReference type="SUPFAM" id="SSF159127">
    <property type="entry name" value="HupF/HypC-like"/>
    <property type="match status" value="1"/>
</dbReference>